<proteinExistence type="predicted"/>
<name>A0AAV7EMQ1_ARIFI</name>
<organism evidence="2 3">
    <name type="scientific">Aristolochia fimbriata</name>
    <name type="common">White veined hardy Dutchman's pipe vine</name>
    <dbReference type="NCBI Taxonomy" id="158543"/>
    <lineage>
        <taxon>Eukaryota</taxon>
        <taxon>Viridiplantae</taxon>
        <taxon>Streptophyta</taxon>
        <taxon>Embryophyta</taxon>
        <taxon>Tracheophyta</taxon>
        <taxon>Spermatophyta</taxon>
        <taxon>Magnoliopsida</taxon>
        <taxon>Magnoliidae</taxon>
        <taxon>Piperales</taxon>
        <taxon>Aristolochiaceae</taxon>
        <taxon>Aristolochia</taxon>
    </lineage>
</organism>
<evidence type="ECO:0000313" key="3">
    <source>
        <dbReference type="Proteomes" id="UP000825729"/>
    </source>
</evidence>
<dbReference type="AlphaFoldDB" id="A0AAV7EMQ1"/>
<feature type="compositionally biased region" description="Gly residues" evidence="1">
    <location>
        <begin position="95"/>
        <end position="104"/>
    </location>
</feature>
<gene>
    <name evidence="2" type="ORF">H6P81_010008</name>
</gene>
<evidence type="ECO:0000313" key="2">
    <source>
        <dbReference type="EMBL" id="KAG9450043.1"/>
    </source>
</evidence>
<dbReference type="PANTHER" id="PTHR47481">
    <property type="match status" value="1"/>
</dbReference>
<accession>A0AAV7EMQ1</accession>
<evidence type="ECO:0000256" key="1">
    <source>
        <dbReference type="SAM" id="MobiDB-lite"/>
    </source>
</evidence>
<feature type="region of interest" description="Disordered" evidence="1">
    <location>
        <begin position="154"/>
        <end position="177"/>
    </location>
</feature>
<feature type="region of interest" description="Disordered" evidence="1">
    <location>
        <begin position="95"/>
        <end position="137"/>
    </location>
</feature>
<dbReference type="Proteomes" id="UP000825729">
    <property type="component" value="Unassembled WGS sequence"/>
</dbReference>
<evidence type="ECO:0008006" key="4">
    <source>
        <dbReference type="Google" id="ProtNLM"/>
    </source>
</evidence>
<protein>
    <recommendedName>
        <fullName evidence="4">Gag protein</fullName>
    </recommendedName>
</protein>
<reference evidence="2 3" key="1">
    <citation type="submission" date="2021-07" db="EMBL/GenBank/DDBJ databases">
        <title>The Aristolochia fimbriata genome: insights into angiosperm evolution, floral development and chemical biosynthesis.</title>
        <authorList>
            <person name="Jiao Y."/>
        </authorList>
    </citation>
    <scope>NUCLEOTIDE SEQUENCE [LARGE SCALE GENOMIC DNA]</scope>
    <source>
        <strain evidence="2">IBCAS-2021</strain>
        <tissue evidence="2">Leaf</tissue>
    </source>
</reference>
<comment type="caution">
    <text evidence="2">The sequence shown here is derived from an EMBL/GenBank/DDBJ whole genome shotgun (WGS) entry which is preliminary data.</text>
</comment>
<sequence length="177" mass="19468">MMMSAYLENVKQIVDNLATAGEPLEDQTVTHFVVNGLGPDFEPFAHTITDQVEPVTFDTLTNLLLTQEQRLQLHAQLQNFDNSSRLSLNVVVRGSRGGGRGGCGRASQGRDQTNQNGHGYGRSQADRGDSSNRPLYHICNKRGHSAIQCHNRFNLSYQPSPTPQGHSVQVDNHSDTA</sequence>
<dbReference type="Pfam" id="PF14223">
    <property type="entry name" value="Retrotran_gag_2"/>
    <property type="match status" value="1"/>
</dbReference>
<dbReference type="EMBL" id="JAINDJ010000004">
    <property type="protein sequence ID" value="KAG9450043.1"/>
    <property type="molecule type" value="Genomic_DNA"/>
</dbReference>
<feature type="compositionally biased region" description="Polar residues" evidence="1">
    <location>
        <begin position="154"/>
        <end position="171"/>
    </location>
</feature>
<keyword evidence="3" id="KW-1185">Reference proteome</keyword>
<dbReference type="PANTHER" id="PTHR47481:SF31">
    <property type="entry name" value="OS01G0873500 PROTEIN"/>
    <property type="match status" value="1"/>
</dbReference>